<proteinExistence type="predicted"/>
<evidence type="ECO:0000313" key="1">
    <source>
        <dbReference type="EMBL" id="WZP32995.1"/>
    </source>
</evidence>
<organism evidence="1">
    <name type="scientific">Nosema wisconsonii</name>
    <dbReference type="NCBI Taxonomy" id="3404847"/>
    <lineage>
        <taxon>Eukaryota</taxon>
        <taxon>Fungi</taxon>
        <taxon>Fungi incertae sedis</taxon>
        <taxon>Microsporidia</taxon>
        <taxon>Nosematidae</taxon>
        <taxon>Nosema</taxon>
    </lineage>
</organism>
<dbReference type="EMBL" id="OR909908">
    <property type="protein sequence ID" value="WZP32995.1"/>
    <property type="molecule type" value="Genomic_DNA"/>
</dbReference>
<sequence length="636" mass="73992">MEKKVEEIVNKTKNETVNDLLTLFNSKVGETRVAQPYEWNYKIEMHDIVQPDTVSGSSYPLIVTDEDALLFTFNGKSIFYDESLSKVYINVPSNCKDMCIYRHEEKTFLITLDQTNKLQQCEIKDGVVQQDKLIISRNVLQLFKYKDTVYFISFKKYLYNLNCLIMDESLIRPKIIMGQLQVKYSIEFFPTQFEMFIKQDSKLVHEDGKKIISKGDGALDINDYIIIYKKIEGGIKLSLLNNEMVIKSEMLISNDSQNIKFHSLGNIVAIRMGASLYFIDIHNNELVIGKEITYEKYPASVALRFENNTFRIYNLYTNEIKISQKERIELSGFPIEEDLPAPSENSKIYNPDNTSLRRNFDFDCVIEKLFKKFEEKFEERETRERERQNELLDKISEQLNCSLIKVVQKVIKNEIELIQRKLLNAIDRQFEENENSRTVDEAKILNFTKDIICETLLPVIEASMDEMRIQVLNEVKQMNNIEHLQDIRRHLSSLSVGNSKMSQVATLLLQNRYEECVVKVIEGGDREVDDFIRMCDPSNLVDVSSSNLLGLLEKLILYSMCKNKGDNIIRLILSDIDPNSLSDIELESFQVVLSQLRDSEIIERPGNNNLLVLCDYFAGQIPKISRKRKRNLKNKF</sequence>
<reference evidence="1" key="1">
    <citation type="submission" date="2023-12" db="EMBL/GenBank/DDBJ databases">
        <title>Crayfish-infecting Nosema app. (Microsporidia): comparative genomics and taxonomic expansion.</title>
        <authorList>
            <person name="Stratton C.E."/>
            <person name="Bolds S.A."/>
            <person name="Reisinger L.S."/>
            <person name="Behringer D.C."/>
            <person name="Khalaf A."/>
            <person name="Bojko J."/>
        </authorList>
    </citation>
    <scope>NUCLEOTIDE SEQUENCE</scope>
    <source>
        <strain evidence="1">FP1</strain>
        <strain evidence="2">FV49</strain>
    </source>
</reference>
<evidence type="ECO:0000313" key="2">
    <source>
        <dbReference type="EMBL" id="WZP32997.1"/>
    </source>
</evidence>
<dbReference type="AlphaFoldDB" id="A0AAU6SHT1"/>
<dbReference type="EMBL" id="OR909910">
    <property type="protein sequence ID" value="WZP32997.1"/>
    <property type="molecule type" value="Genomic_DNA"/>
</dbReference>
<protein>
    <submittedName>
        <fullName evidence="1">Uncharacterized protein</fullName>
    </submittedName>
</protein>
<accession>A0AAU6SHT1</accession>
<name>A0AAU6SHT1_9MICR</name>